<name>A0A5E7D7V2_PSEFL</name>
<dbReference type="Pfam" id="PF11275">
    <property type="entry name" value="DUF3077"/>
    <property type="match status" value="1"/>
</dbReference>
<organism evidence="1 2">
    <name type="scientific">Pseudomonas fluorescens</name>
    <dbReference type="NCBI Taxonomy" id="294"/>
    <lineage>
        <taxon>Bacteria</taxon>
        <taxon>Pseudomonadati</taxon>
        <taxon>Pseudomonadota</taxon>
        <taxon>Gammaproteobacteria</taxon>
        <taxon>Pseudomonadales</taxon>
        <taxon>Pseudomonadaceae</taxon>
        <taxon>Pseudomonas</taxon>
    </lineage>
</organism>
<accession>A0A5E7D7V2</accession>
<protein>
    <recommendedName>
        <fullName evidence="3">DUF3077 domain-containing protein</fullName>
    </recommendedName>
</protein>
<dbReference type="AlphaFoldDB" id="A0A5E7D7V2"/>
<sequence>MTKENSSDTSNLKTIGLTPFIYCSNEPLFHVTRGVPLAEALAQASNLLYLVKELTIDAAYVKDTDRHAWAAHYLTAMSKAVIDDVTKVLERESEQAGANPRA</sequence>
<reference evidence="1 2" key="1">
    <citation type="submission" date="2019-09" db="EMBL/GenBank/DDBJ databases">
        <authorList>
            <person name="Chandra G."/>
            <person name="Truman W A."/>
        </authorList>
    </citation>
    <scope>NUCLEOTIDE SEQUENCE [LARGE SCALE GENOMIC DNA]</scope>
    <source>
        <strain evidence="1">PS704</strain>
    </source>
</reference>
<evidence type="ECO:0000313" key="2">
    <source>
        <dbReference type="Proteomes" id="UP000326557"/>
    </source>
</evidence>
<evidence type="ECO:0008006" key="3">
    <source>
        <dbReference type="Google" id="ProtNLM"/>
    </source>
</evidence>
<dbReference type="Proteomes" id="UP000326557">
    <property type="component" value="Unassembled WGS sequence"/>
</dbReference>
<gene>
    <name evidence="1" type="ORF">PS704_03650</name>
</gene>
<dbReference type="RefSeq" id="WP_150639134.1">
    <property type="nucleotide sequence ID" value="NZ_CABVHP010000010.1"/>
</dbReference>
<evidence type="ECO:0000313" key="1">
    <source>
        <dbReference type="EMBL" id="VVO13609.1"/>
    </source>
</evidence>
<proteinExistence type="predicted"/>
<dbReference type="InterPro" id="IPR021427">
    <property type="entry name" value="DUF3077"/>
</dbReference>
<dbReference type="EMBL" id="CABVHP010000010">
    <property type="protein sequence ID" value="VVO13609.1"/>
    <property type="molecule type" value="Genomic_DNA"/>
</dbReference>
<dbReference type="OrthoDB" id="6899489at2"/>